<comment type="cofactor">
    <cofactor evidence="1">
        <name>Mg(2+)</name>
        <dbReference type="ChEBI" id="CHEBI:18420"/>
    </cofactor>
    <text evidence="1">Binds 2 magnesium ions per subunit.</text>
</comment>
<evidence type="ECO:0000256" key="1">
    <source>
        <dbReference type="PIRSR" id="PIRSR605502-1"/>
    </source>
</evidence>
<dbReference type="OrthoDB" id="9761704at2"/>
<dbReference type="SUPFAM" id="SSF101478">
    <property type="entry name" value="ADP-ribosylglycohydrolase"/>
    <property type="match status" value="1"/>
</dbReference>
<feature type="binding site" evidence="1">
    <location>
        <position position="281"/>
    </location>
    <ligand>
        <name>Mg(2+)</name>
        <dbReference type="ChEBI" id="CHEBI:18420"/>
        <label>1</label>
    </ligand>
</feature>
<reference evidence="2 3" key="1">
    <citation type="submission" date="2019-04" db="EMBL/GenBank/DDBJ databases">
        <title>Cohnella sp. nov. isolated from preserved vegetables.</title>
        <authorList>
            <person name="Lin S.-Y."/>
            <person name="Hung M.-H."/>
            <person name="Young C.-C."/>
        </authorList>
    </citation>
    <scope>NUCLEOTIDE SEQUENCE [LARGE SCALE GENOMIC DNA]</scope>
    <source>
        <strain evidence="2 3">CC-MHH1044</strain>
    </source>
</reference>
<dbReference type="InterPro" id="IPR005502">
    <property type="entry name" value="Ribosyl_crysJ1"/>
</dbReference>
<keyword evidence="1" id="KW-0479">Metal-binding</keyword>
<dbReference type="EMBL" id="SSOB01000041">
    <property type="protein sequence ID" value="THF74424.1"/>
    <property type="molecule type" value="Genomic_DNA"/>
</dbReference>
<feature type="binding site" evidence="1">
    <location>
        <position position="283"/>
    </location>
    <ligand>
        <name>Mg(2+)</name>
        <dbReference type="ChEBI" id="CHEBI:18420"/>
        <label>1</label>
    </ligand>
</feature>
<dbReference type="Pfam" id="PF03747">
    <property type="entry name" value="ADP_ribosyl_GH"/>
    <property type="match status" value="1"/>
</dbReference>
<evidence type="ECO:0000313" key="3">
    <source>
        <dbReference type="Proteomes" id="UP000310636"/>
    </source>
</evidence>
<protein>
    <submittedName>
        <fullName evidence="2">ADP-ribosylglycohydrolase family protein</fullName>
    </submittedName>
</protein>
<keyword evidence="1" id="KW-0460">Magnesium</keyword>
<gene>
    <name evidence="2" type="ORF">E6C55_25620</name>
</gene>
<name>A0A4S4BIH8_9BACL</name>
<dbReference type="InterPro" id="IPR036705">
    <property type="entry name" value="Ribosyl_crysJ1_sf"/>
</dbReference>
<dbReference type="GO" id="GO:0046872">
    <property type="term" value="F:metal ion binding"/>
    <property type="evidence" value="ECO:0007669"/>
    <property type="project" value="UniProtKB-KW"/>
</dbReference>
<feature type="binding site" evidence="1">
    <location>
        <position position="57"/>
    </location>
    <ligand>
        <name>Mg(2+)</name>
        <dbReference type="ChEBI" id="CHEBI:18420"/>
        <label>1</label>
    </ligand>
</feature>
<keyword evidence="2" id="KW-0378">Hydrolase</keyword>
<sequence>MKRMELTLEQYRSKLRGCWMGKNIGGTLGAPFEAKRGLLNVHFYTQELHGEPWPNDDLDLQLVWLNAVEKYGRAVDANILGEYWLSFITPHWGEYGAGKNNMRQGIVPPLSGYVNNAFRDSNGAYIRSEIWACLAPGRPEIAVQYAYEDAIVDHSGEGVYGEIFFAALQSAAFAESDMDKLIEIGLSYIPKDCDVAGAVHCALKAYREGLTWEEARIRLMHEFPSSFGILSMNKEDIPDNVPVGPMGYDAPANVGITIIGWVYGEGDFGESICIATNCGEDTDCTAATIGSIMGIIGGIESIPERWSDPIGDAIKTLCINLGDPGTRIPATVTELTDRIVKLTPSFLGSSICDVFVEKGYSIAMQEGEALKCRQVRVNAFRETSFLERLAQGPFVVPFDFTIFQAEIDYGREPYIQASTPYKIRLRVENRIYFQQWIHVNWYVPPGWRVEEGKKTAFSLEQYHCNIGSKELEFTIVPSEELLDSRYDLVIELTSQGRPTKGLIPLTLIHTPFPAPKGVMSI</sequence>
<evidence type="ECO:0000313" key="2">
    <source>
        <dbReference type="EMBL" id="THF74424.1"/>
    </source>
</evidence>
<accession>A0A4S4BIH8</accession>
<dbReference type="Proteomes" id="UP000310636">
    <property type="component" value="Unassembled WGS sequence"/>
</dbReference>
<dbReference type="AlphaFoldDB" id="A0A4S4BIH8"/>
<comment type="caution">
    <text evidence="2">The sequence shown here is derived from an EMBL/GenBank/DDBJ whole genome shotgun (WGS) entry which is preliminary data.</text>
</comment>
<dbReference type="Gene3D" id="1.10.4080.10">
    <property type="entry name" value="ADP-ribosylation/Crystallin J1"/>
    <property type="match status" value="1"/>
</dbReference>
<feature type="binding site" evidence="1">
    <location>
        <position position="56"/>
    </location>
    <ligand>
        <name>Mg(2+)</name>
        <dbReference type="ChEBI" id="CHEBI:18420"/>
        <label>1</label>
    </ligand>
</feature>
<dbReference type="GO" id="GO:0016787">
    <property type="term" value="F:hydrolase activity"/>
    <property type="evidence" value="ECO:0007669"/>
    <property type="project" value="UniProtKB-KW"/>
</dbReference>
<proteinExistence type="predicted"/>
<keyword evidence="3" id="KW-1185">Reference proteome</keyword>
<organism evidence="2 3">
    <name type="scientific">Cohnella fermenti</name>
    <dbReference type="NCBI Taxonomy" id="2565925"/>
    <lineage>
        <taxon>Bacteria</taxon>
        <taxon>Bacillati</taxon>
        <taxon>Bacillota</taxon>
        <taxon>Bacilli</taxon>
        <taxon>Bacillales</taxon>
        <taxon>Paenibacillaceae</taxon>
        <taxon>Cohnella</taxon>
    </lineage>
</organism>